<dbReference type="InterPro" id="IPR003540">
    <property type="entry name" value="ADP-ribosyltransferase"/>
</dbReference>
<dbReference type="Pfam" id="PF03496">
    <property type="entry name" value="ADPrib_exo_Tox"/>
    <property type="match status" value="1"/>
</dbReference>
<evidence type="ECO:0000313" key="2">
    <source>
        <dbReference type="EMBL" id="AYV81210.1"/>
    </source>
</evidence>
<feature type="domain" description="ADP ribosyltransferase" evidence="1">
    <location>
        <begin position="248"/>
        <end position="389"/>
    </location>
</feature>
<dbReference type="EMBL" id="MK072263">
    <property type="protein sequence ID" value="AYV81210.1"/>
    <property type="molecule type" value="Genomic_DNA"/>
</dbReference>
<accession>A0A3G5A255</accession>
<dbReference type="GO" id="GO:0016740">
    <property type="term" value="F:transferase activity"/>
    <property type="evidence" value="ECO:0007669"/>
    <property type="project" value="UniProtKB-KW"/>
</dbReference>
<organism evidence="2">
    <name type="scientific">Harvfovirus sp</name>
    <dbReference type="NCBI Taxonomy" id="2487768"/>
    <lineage>
        <taxon>Viruses</taxon>
        <taxon>Varidnaviria</taxon>
        <taxon>Bamfordvirae</taxon>
        <taxon>Nucleocytoviricota</taxon>
        <taxon>Megaviricetes</taxon>
        <taxon>Imitervirales</taxon>
        <taxon>Mimiviridae</taxon>
        <taxon>Klosneuvirinae</taxon>
    </lineage>
</organism>
<keyword evidence="2" id="KW-0808">Transferase</keyword>
<gene>
    <name evidence="2" type="ORF">Harvfovirus21_7</name>
</gene>
<name>A0A3G5A255_9VIRU</name>
<protein>
    <submittedName>
        <fullName evidence="2">ADP-ribosyltransferase exoenzyme domain protein</fullName>
    </submittedName>
</protein>
<evidence type="ECO:0000259" key="1">
    <source>
        <dbReference type="Pfam" id="PF03496"/>
    </source>
</evidence>
<dbReference type="SUPFAM" id="SSF56399">
    <property type="entry name" value="ADP-ribosylation"/>
    <property type="match status" value="1"/>
</dbReference>
<dbReference type="Gene3D" id="3.90.176.10">
    <property type="entry name" value="Toxin ADP-ribosyltransferase, Chain A, domain 1"/>
    <property type="match status" value="1"/>
</dbReference>
<dbReference type="PROSITE" id="PS51996">
    <property type="entry name" value="TR_MART"/>
    <property type="match status" value="1"/>
</dbReference>
<reference evidence="2" key="1">
    <citation type="submission" date="2018-10" db="EMBL/GenBank/DDBJ databases">
        <title>Hidden diversity of soil giant viruses.</title>
        <authorList>
            <person name="Schulz F."/>
            <person name="Alteio L."/>
            <person name="Goudeau D."/>
            <person name="Ryan E.M."/>
            <person name="Malmstrom R.R."/>
            <person name="Blanchard J."/>
            <person name="Woyke T."/>
        </authorList>
    </citation>
    <scope>NUCLEOTIDE SEQUENCE</scope>
    <source>
        <strain evidence="2">HAV1</strain>
    </source>
</reference>
<proteinExistence type="predicted"/>
<dbReference type="GO" id="GO:0005576">
    <property type="term" value="C:extracellular region"/>
    <property type="evidence" value="ECO:0007669"/>
    <property type="project" value="InterPro"/>
</dbReference>
<sequence>MTIILYYNLDELLKIVPSQEAIDKLYYLEARVPKYNQVTEYMEKHPNNEITSFFEKHSIKKGIALIKRNISKLDDKIPLYDIYSQNLYLITKFNVYNRVVYQHYRFPTKTFIDRLRNAVRILEVNQTTDPLEQRKRRKLLLMVSFLRSFNIDVLQNTYIKVFYFYANEVGKNITTCKRPSFLPHFTHITPYYSRNEVINLALNMGAKLEDKYYEKDDLDKLCSIISINDISAETLLKHQRYIIDENKLGLVQYYTLQGSYFMNQYLRNLTTYDYQNDLLENIIREMWELLNGAPAFDKGYTVYRFVSDDSYLKHLNIGDTYTEPGFISTTRDPFYQSDLYKFGFILIKINIPKDVRGVAMCIETVSHFPDEQEIILGPLSILKLDKKDKNISYYHTDENFRAQIKTRYEFTFLGKRGGVKFSGRKVGDLKAEHKTIDFLSIVGDSNSVTLEEKIQFFVCKYLNPMFQFKTVIGGKEFTIICERYDSTGAYKKFYAVVSMNGFCIYAMHNNYILFMCELAQSEKGDRVMYVNYYVKYSALDREKIMGTDNFIKFISSVAFYFAIGRVVILADYVPCDLEEVILRGGVVQRGLVGKIYQPKEVDKFKKDISSASINSRQYLGGSYCVDFYKYLKYGEKKYKDGILNIELRPKFMYDQLDLLRDVDHLKILKKDDQDELYQIYDKVYKNARNIADYYLWIAENKCYLMDVLVAKMERFFHVDNPFENDWYVLDPVTFLYNRRYVQTFPAFVVDGGPLMLKDSKNIMPKNEYRSNVIRGFSD</sequence>